<dbReference type="Pfam" id="PF00188">
    <property type="entry name" value="CAP"/>
    <property type="match status" value="3"/>
</dbReference>
<dbReference type="RefSeq" id="XP_011676575.2">
    <property type="nucleotide sequence ID" value="XM_011678273.2"/>
</dbReference>
<dbReference type="EnsemblMetazoa" id="XM_003726063">
    <property type="protein sequence ID" value="XP_003726111"/>
    <property type="gene ID" value="LOC100892542"/>
</dbReference>
<feature type="region of interest" description="Disordered" evidence="1">
    <location>
        <begin position="160"/>
        <end position="245"/>
    </location>
</feature>
<dbReference type="PROSITE" id="PS01009">
    <property type="entry name" value="CRISP_1"/>
    <property type="match status" value="3"/>
</dbReference>
<dbReference type="GO" id="GO:0005615">
    <property type="term" value="C:extracellular space"/>
    <property type="evidence" value="ECO:0000318"/>
    <property type="project" value="GO_Central"/>
</dbReference>
<reference evidence="4" key="1">
    <citation type="submission" date="2015-02" db="EMBL/GenBank/DDBJ databases">
        <title>Genome sequencing for Strongylocentrotus purpuratus.</title>
        <authorList>
            <person name="Murali S."/>
            <person name="Liu Y."/>
            <person name="Vee V."/>
            <person name="English A."/>
            <person name="Wang M."/>
            <person name="Skinner E."/>
            <person name="Han Y."/>
            <person name="Muzny D.M."/>
            <person name="Worley K.C."/>
            <person name="Gibbs R.A."/>
        </authorList>
    </citation>
    <scope>NUCLEOTIDE SEQUENCE</scope>
</reference>
<feature type="domain" description="SCP" evidence="2">
    <location>
        <begin position="421"/>
        <end position="555"/>
    </location>
</feature>
<dbReference type="InterPro" id="IPR018244">
    <property type="entry name" value="Allrgn_V5/Tpx1_CS"/>
</dbReference>
<evidence type="ECO:0000256" key="1">
    <source>
        <dbReference type="SAM" id="MobiDB-lite"/>
    </source>
</evidence>
<dbReference type="EnsemblMetazoa" id="XM_011678273">
    <property type="protein sequence ID" value="XP_011676575"/>
    <property type="gene ID" value="LOC100892542"/>
</dbReference>
<name>A0A7M7HNQ3_STRPU</name>
<dbReference type="EnsemblMetazoa" id="XM_003726061">
    <property type="protein sequence ID" value="XP_003726109"/>
    <property type="gene ID" value="LOC100892542"/>
</dbReference>
<feature type="compositionally biased region" description="Low complexity" evidence="1">
    <location>
        <begin position="173"/>
        <end position="184"/>
    </location>
</feature>
<dbReference type="PRINTS" id="PR00837">
    <property type="entry name" value="V5TPXLIKE"/>
</dbReference>
<dbReference type="Proteomes" id="UP000007110">
    <property type="component" value="Unassembled WGS sequence"/>
</dbReference>
<dbReference type="RefSeq" id="XP_003726111.2">
    <property type="nucleotide sequence ID" value="XM_003726063.3"/>
</dbReference>
<evidence type="ECO:0000259" key="2">
    <source>
        <dbReference type="SMART" id="SM00198"/>
    </source>
</evidence>
<dbReference type="InterPro" id="IPR001283">
    <property type="entry name" value="CRISP-related"/>
</dbReference>
<dbReference type="CDD" id="cd05382">
    <property type="entry name" value="CAP_GAPR1-like"/>
    <property type="match status" value="3"/>
</dbReference>
<organism evidence="3 4">
    <name type="scientific">Strongylocentrotus purpuratus</name>
    <name type="common">Purple sea urchin</name>
    <dbReference type="NCBI Taxonomy" id="7668"/>
    <lineage>
        <taxon>Eukaryota</taxon>
        <taxon>Metazoa</taxon>
        <taxon>Echinodermata</taxon>
        <taxon>Eleutherozoa</taxon>
        <taxon>Echinozoa</taxon>
        <taxon>Echinoidea</taxon>
        <taxon>Euechinoidea</taxon>
        <taxon>Echinacea</taxon>
        <taxon>Camarodonta</taxon>
        <taxon>Echinidea</taxon>
        <taxon>Strongylocentrotidae</taxon>
        <taxon>Strongylocentrotus</taxon>
    </lineage>
</organism>
<dbReference type="KEGG" id="spu:100892542"/>
<dbReference type="OMA" id="IFIVARY"/>
<dbReference type="PANTHER" id="PTHR10334">
    <property type="entry name" value="CYSTEINE-RICH SECRETORY PROTEIN-RELATED"/>
    <property type="match status" value="1"/>
</dbReference>
<feature type="region of interest" description="Disordered" evidence="1">
    <location>
        <begin position="348"/>
        <end position="375"/>
    </location>
</feature>
<protein>
    <recommendedName>
        <fullName evidence="2">SCP domain-containing protein</fullName>
    </recommendedName>
</protein>
<reference evidence="3" key="2">
    <citation type="submission" date="2021-01" db="UniProtKB">
        <authorList>
            <consortium name="EnsemblMetazoa"/>
        </authorList>
    </citation>
    <scope>IDENTIFICATION</scope>
</reference>
<proteinExistence type="predicted"/>
<feature type="compositionally biased region" description="Basic residues" evidence="1">
    <location>
        <begin position="160"/>
        <end position="171"/>
    </location>
</feature>
<feature type="compositionally biased region" description="Basic and acidic residues" evidence="1">
    <location>
        <begin position="349"/>
        <end position="361"/>
    </location>
</feature>
<dbReference type="InParanoid" id="A0A7M7HNQ3"/>
<dbReference type="GeneID" id="100892542"/>
<feature type="domain" description="SCP" evidence="2">
    <location>
        <begin position="215"/>
        <end position="349"/>
    </location>
</feature>
<dbReference type="InterPro" id="IPR014044">
    <property type="entry name" value="CAP_dom"/>
</dbReference>
<dbReference type="Gene3D" id="3.40.33.10">
    <property type="entry name" value="CAP"/>
    <property type="match status" value="3"/>
</dbReference>
<dbReference type="InterPro" id="IPR034113">
    <property type="entry name" value="SCP_GAPR1-like"/>
</dbReference>
<dbReference type="InterPro" id="IPR035940">
    <property type="entry name" value="CAP_sf"/>
</dbReference>
<dbReference type="OrthoDB" id="337038at2759"/>
<keyword evidence="4" id="KW-1185">Reference proteome</keyword>
<evidence type="ECO:0000313" key="3">
    <source>
        <dbReference type="EnsemblMetazoa" id="XP_011676575"/>
    </source>
</evidence>
<accession>A0A7M7HNQ3</accession>
<dbReference type="FunFam" id="3.40.33.10:FF:000002">
    <property type="entry name" value="Golgi-associated plant pathogenesis-related protein 1"/>
    <property type="match status" value="3"/>
</dbReference>
<evidence type="ECO:0000313" key="4">
    <source>
        <dbReference type="Proteomes" id="UP000007110"/>
    </source>
</evidence>
<dbReference type="AlphaFoldDB" id="A0A7M7HNQ3"/>
<dbReference type="RefSeq" id="XP_003726109.2">
    <property type="nucleotide sequence ID" value="XM_003726061.3"/>
</dbReference>
<dbReference type="SMART" id="SM00198">
    <property type="entry name" value="SCP"/>
    <property type="match status" value="3"/>
</dbReference>
<sequence length="566" mass="63500">MSKKSDLKSFRKEALSSHNKYRDVHGVSSLKLSDDLNDHAQRWAEHLSQSGKFSHSNNRELGENIGMHYSSASTEFSGQDATDLWYQESSKYDFSSPGFRQGTGHFSQIVWKSSKEFGIGKAVTKDGKVIIVGNYKPPGNMSGNFPENVFPPLAEKIEKKKKKEEKKKGRRGSISSSSSSSSSSSDDDTKTKGVLRKKSKKSSGLPKVSRSEHKDFSKQAMTSHNEYRRHHGAPPLEQSRDLQKRARKWAKHLAKHDLFEHSKANDIGENVAMHYSSLSTEYSGKEAAAHWYSEIHNYDFKKPGFTKGAGHFTQMVWKGSREFGIGKAITRDGKVIIVGQYRPPGNIIDHFEGNVSKRDDGYMPPPPPEKESSQVTRVVRSTEYESGPSREVKAAEVNDTIKKMGGMKLKEADVSPADLKTFQKDTLAALNKIRQKHSVSKLKQADELEKRAQDFAAQLAKKDEFKNSSEKDVGENIAMHYNSASTEFSGQEVVDMWYKQIDKYDFKKPGFTSGAGHFTQMVWKGSQEFGIGKSITKEGKVLTVAFFRPPGNVMKQFEDNVLTAKK</sequence>
<feature type="domain" description="SCP" evidence="2">
    <location>
        <begin position="9"/>
        <end position="143"/>
    </location>
</feature>
<dbReference type="SUPFAM" id="SSF55797">
    <property type="entry name" value="PR-1-like"/>
    <property type="match status" value="3"/>
</dbReference>